<protein>
    <submittedName>
        <fullName evidence="1">Uncharacterized protein</fullName>
    </submittedName>
</protein>
<accession>A0A6J5N427</accession>
<reference evidence="1" key="1">
    <citation type="submission" date="2020-04" db="EMBL/GenBank/DDBJ databases">
        <authorList>
            <person name="Chiriac C."/>
            <person name="Salcher M."/>
            <person name="Ghai R."/>
            <person name="Kavagutti S V."/>
        </authorList>
    </citation>
    <scope>NUCLEOTIDE SEQUENCE</scope>
</reference>
<dbReference type="EMBL" id="LR796568">
    <property type="protein sequence ID" value="CAB4152083.1"/>
    <property type="molecule type" value="Genomic_DNA"/>
</dbReference>
<proteinExistence type="predicted"/>
<gene>
    <name evidence="1" type="ORF">UFOVP595_44</name>
</gene>
<organism evidence="1">
    <name type="scientific">uncultured Caudovirales phage</name>
    <dbReference type="NCBI Taxonomy" id="2100421"/>
    <lineage>
        <taxon>Viruses</taxon>
        <taxon>Duplodnaviria</taxon>
        <taxon>Heunggongvirae</taxon>
        <taxon>Uroviricota</taxon>
        <taxon>Caudoviricetes</taxon>
        <taxon>Peduoviridae</taxon>
        <taxon>Maltschvirus</taxon>
        <taxon>Maltschvirus maltsch</taxon>
    </lineage>
</organism>
<evidence type="ECO:0000313" key="1">
    <source>
        <dbReference type="EMBL" id="CAB4152083.1"/>
    </source>
</evidence>
<sequence length="33" mass="4043">MHETLLKLHAIIPKMGTMQHEKTYKDLFKIFWI</sequence>
<name>A0A6J5N427_9CAUD</name>